<dbReference type="SUPFAM" id="SSF53187">
    <property type="entry name" value="Zn-dependent exopeptidases"/>
    <property type="match status" value="1"/>
</dbReference>
<name>A0ABX9CK47_9ACTN</name>
<reference evidence="1 2" key="1">
    <citation type="submission" date="2018-03" db="EMBL/GenBank/DDBJ databases">
        <title>Genomic framework for the identification of Micromonospora saelicesensis and Micromonospora noduli.</title>
        <authorList>
            <person name="Riesco R."/>
            <person name="Trujillo M.E."/>
        </authorList>
    </citation>
    <scope>NUCLEOTIDE SEQUENCE [LARGE SCALE GENOMIC DNA]</scope>
    <source>
        <strain evidence="1 2">GAR05</strain>
    </source>
</reference>
<comment type="caution">
    <text evidence="1">The sequence shown here is derived from an EMBL/GenBank/DDBJ whole genome shotgun (WGS) entry which is preliminary data.</text>
</comment>
<protein>
    <submittedName>
        <fullName evidence="1">Uncharacterized protein</fullName>
    </submittedName>
</protein>
<evidence type="ECO:0000313" key="1">
    <source>
        <dbReference type="EMBL" id="RAN99772.1"/>
    </source>
</evidence>
<evidence type="ECO:0000313" key="2">
    <source>
        <dbReference type="Proteomes" id="UP000249334"/>
    </source>
</evidence>
<dbReference type="Gene3D" id="3.40.630.10">
    <property type="entry name" value="Zn peptidases"/>
    <property type="match status" value="1"/>
</dbReference>
<dbReference type="Proteomes" id="UP000249334">
    <property type="component" value="Unassembled WGS sequence"/>
</dbReference>
<dbReference type="RefSeq" id="WP_146755449.1">
    <property type="nucleotide sequence ID" value="NZ_PXXW01000019.1"/>
</dbReference>
<dbReference type="EMBL" id="PXXW01000019">
    <property type="protein sequence ID" value="RAN99772.1"/>
    <property type="molecule type" value="Genomic_DNA"/>
</dbReference>
<keyword evidence="2" id="KW-1185">Reference proteome</keyword>
<organism evidence="1 2">
    <name type="scientific">Micromonospora saelicesensis</name>
    <dbReference type="NCBI Taxonomy" id="285676"/>
    <lineage>
        <taxon>Bacteria</taxon>
        <taxon>Bacillati</taxon>
        <taxon>Actinomycetota</taxon>
        <taxon>Actinomycetes</taxon>
        <taxon>Micromonosporales</taxon>
        <taxon>Micromonosporaceae</taxon>
        <taxon>Micromonospora</taxon>
    </lineage>
</organism>
<proteinExistence type="predicted"/>
<gene>
    <name evidence="1" type="ORF">GAR05_02521</name>
</gene>
<accession>A0ABX9CK47</accession>
<sequence length="198" mass="21031">MSDFVDHYMDPTEVTARFAGLAAELPKLTELIDLPYKTNGYRGKAQAQFGTAAASTVSVTSTAYGSEGGNDVTMSLVNPGTANAPLTVSVSGKAVTVNLATNGSGAITSTAAQVVVAVNGSRRGQAAHRQHVPEVTTLTDHLNAPASVSRDPFQMRVLRIGKHRDGSKVGVFFYCQEHAREWVTPLVCVESAERLLRN</sequence>